<dbReference type="OrthoDB" id="5176208at2759"/>
<reference evidence="2 3" key="1">
    <citation type="journal article" date="2018" name="Front. Microbiol.">
        <title>Genome-Wide Analysis of Corynespora cassiicola Leaf Fall Disease Putative Effectors.</title>
        <authorList>
            <person name="Lopez D."/>
            <person name="Ribeiro S."/>
            <person name="Label P."/>
            <person name="Fumanal B."/>
            <person name="Venisse J.S."/>
            <person name="Kohler A."/>
            <person name="de Oliveira R.R."/>
            <person name="Labutti K."/>
            <person name="Lipzen A."/>
            <person name="Lail K."/>
            <person name="Bauer D."/>
            <person name="Ohm R.A."/>
            <person name="Barry K.W."/>
            <person name="Spatafora J."/>
            <person name="Grigoriev I.V."/>
            <person name="Martin F.M."/>
            <person name="Pujade-Renaud V."/>
        </authorList>
    </citation>
    <scope>NUCLEOTIDE SEQUENCE [LARGE SCALE GENOMIC DNA]</scope>
    <source>
        <strain evidence="2 3">Philippines</strain>
    </source>
</reference>
<organism evidence="2 3">
    <name type="scientific">Corynespora cassiicola Philippines</name>
    <dbReference type="NCBI Taxonomy" id="1448308"/>
    <lineage>
        <taxon>Eukaryota</taxon>
        <taxon>Fungi</taxon>
        <taxon>Dikarya</taxon>
        <taxon>Ascomycota</taxon>
        <taxon>Pezizomycotina</taxon>
        <taxon>Dothideomycetes</taxon>
        <taxon>Pleosporomycetidae</taxon>
        <taxon>Pleosporales</taxon>
        <taxon>Corynesporascaceae</taxon>
        <taxon>Corynespora</taxon>
    </lineage>
</organism>
<accession>A0A2T2NT60</accession>
<evidence type="ECO:0000256" key="1">
    <source>
        <dbReference type="SAM" id="SignalP"/>
    </source>
</evidence>
<name>A0A2T2NT60_CORCC</name>
<keyword evidence="3" id="KW-1185">Reference proteome</keyword>
<dbReference type="EMBL" id="KZ678133">
    <property type="protein sequence ID" value="PSN68593.1"/>
    <property type="molecule type" value="Genomic_DNA"/>
</dbReference>
<protein>
    <submittedName>
        <fullName evidence="2">Uncharacterized protein</fullName>
    </submittedName>
</protein>
<gene>
    <name evidence="2" type="ORF">BS50DRAFT_548872</name>
</gene>
<evidence type="ECO:0000313" key="2">
    <source>
        <dbReference type="EMBL" id="PSN68593.1"/>
    </source>
</evidence>
<feature type="chain" id="PRO_5015449651" evidence="1">
    <location>
        <begin position="18"/>
        <end position="197"/>
    </location>
</feature>
<proteinExistence type="predicted"/>
<feature type="signal peptide" evidence="1">
    <location>
        <begin position="1"/>
        <end position="17"/>
    </location>
</feature>
<evidence type="ECO:0000313" key="3">
    <source>
        <dbReference type="Proteomes" id="UP000240883"/>
    </source>
</evidence>
<sequence length="197" mass="21622">MVKLALFGLCAASLTLAADLSDYDPQPGVQAEFKPFLQALVDAAEDPAVTTGYTDYFPPDGMQTTLTIHCVGAAGIQRCKDGFLVGGRQLVHFPNTTSIADNNATATVYDSWGRMESTYTGGVVNGEVINNCSQIYYKTQYTVFKTDQREDAAPNLSLTPQAQVYWYHDYEVTPPRMISDIPCDSLKKRGVPQEFKA</sequence>
<keyword evidence="1" id="KW-0732">Signal</keyword>
<dbReference type="AlphaFoldDB" id="A0A2T2NT60"/>
<dbReference type="Proteomes" id="UP000240883">
    <property type="component" value="Unassembled WGS sequence"/>
</dbReference>